<dbReference type="InterPro" id="IPR039426">
    <property type="entry name" value="TonB-dep_rcpt-like"/>
</dbReference>
<evidence type="ECO:0000256" key="8">
    <source>
        <dbReference type="PROSITE-ProRule" id="PRU01360"/>
    </source>
</evidence>
<dbReference type="InterPro" id="IPR037066">
    <property type="entry name" value="Plug_dom_sf"/>
</dbReference>
<accession>A0A368JFH3</accession>
<dbReference type="GO" id="GO:0009279">
    <property type="term" value="C:cell outer membrane"/>
    <property type="evidence" value="ECO:0007669"/>
    <property type="project" value="UniProtKB-SubCell"/>
</dbReference>
<evidence type="ECO:0000256" key="9">
    <source>
        <dbReference type="RuleBase" id="RU003357"/>
    </source>
</evidence>
<evidence type="ECO:0000256" key="4">
    <source>
        <dbReference type="ARBA" id="ARBA00022692"/>
    </source>
</evidence>
<dbReference type="InterPro" id="IPR008969">
    <property type="entry name" value="CarboxyPept-like_regulatory"/>
</dbReference>
<evidence type="ECO:0000256" key="10">
    <source>
        <dbReference type="SAM" id="Phobius"/>
    </source>
</evidence>
<evidence type="ECO:0000259" key="12">
    <source>
        <dbReference type="Pfam" id="PF07715"/>
    </source>
</evidence>
<evidence type="ECO:0000256" key="1">
    <source>
        <dbReference type="ARBA" id="ARBA00004571"/>
    </source>
</evidence>
<dbReference type="Proteomes" id="UP000253383">
    <property type="component" value="Unassembled WGS sequence"/>
</dbReference>
<dbReference type="RefSeq" id="WP_114409253.1">
    <property type="nucleotide sequence ID" value="NZ_QOWE01000028.1"/>
</dbReference>
<dbReference type="Gene3D" id="2.40.170.20">
    <property type="entry name" value="TonB-dependent receptor, beta-barrel domain"/>
    <property type="match status" value="1"/>
</dbReference>
<dbReference type="EMBL" id="QOWE01000028">
    <property type="protein sequence ID" value="RCR66410.1"/>
    <property type="molecule type" value="Genomic_DNA"/>
</dbReference>
<dbReference type="SUPFAM" id="SSF56935">
    <property type="entry name" value="Porins"/>
    <property type="match status" value="1"/>
</dbReference>
<dbReference type="PANTHER" id="PTHR30442:SF0">
    <property type="entry name" value="FE(3+) DICITRATE TRANSPORT PROTEIN FECA"/>
    <property type="match status" value="1"/>
</dbReference>
<dbReference type="OrthoDB" id="9758472at2"/>
<dbReference type="AlphaFoldDB" id="A0A368JFH3"/>
<evidence type="ECO:0000256" key="2">
    <source>
        <dbReference type="ARBA" id="ARBA00022448"/>
    </source>
</evidence>
<keyword evidence="5 9" id="KW-0798">TonB box</keyword>
<keyword evidence="13" id="KW-0675">Receptor</keyword>
<feature type="domain" description="TonB-dependent receptor plug" evidence="12">
    <location>
        <begin position="186"/>
        <end position="277"/>
    </location>
</feature>
<keyword evidence="4 8" id="KW-0812">Transmembrane</keyword>
<dbReference type="PANTHER" id="PTHR30442">
    <property type="entry name" value="IRON III DICITRATE TRANSPORT PROTEIN FECA"/>
    <property type="match status" value="1"/>
</dbReference>
<comment type="similarity">
    <text evidence="8 9">Belongs to the TonB-dependent receptor family.</text>
</comment>
<evidence type="ECO:0000256" key="3">
    <source>
        <dbReference type="ARBA" id="ARBA00022452"/>
    </source>
</evidence>
<dbReference type="InterPro" id="IPR012910">
    <property type="entry name" value="Plug_dom"/>
</dbReference>
<keyword evidence="14" id="KW-1185">Reference proteome</keyword>
<dbReference type="Gene3D" id="2.60.40.1120">
    <property type="entry name" value="Carboxypeptidase-like, regulatory domain"/>
    <property type="match status" value="1"/>
</dbReference>
<comment type="subcellular location">
    <subcellularLocation>
        <location evidence="1 8">Cell outer membrane</location>
        <topology evidence="1 8">Multi-pass membrane protein</topology>
    </subcellularLocation>
</comment>
<keyword evidence="6 8" id="KW-0472">Membrane</keyword>
<keyword evidence="10" id="KW-1133">Transmembrane helix</keyword>
<dbReference type="InterPro" id="IPR036942">
    <property type="entry name" value="Beta-barrel_TonB_sf"/>
</dbReference>
<evidence type="ECO:0000313" key="14">
    <source>
        <dbReference type="Proteomes" id="UP000253383"/>
    </source>
</evidence>
<dbReference type="Pfam" id="PF07715">
    <property type="entry name" value="Plug"/>
    <property type="match status" value="1"/>
</dbReference>
<feature type="domain" description="TonB-dependent receptor-like beta-barrel" evidence="11">
    <location>
        <begin position="388"/>
        <end position="815"/>
    </location>
</feature>
<evidence type="ECO:0000256" key="5">
    <source>
        <dbReference type="ARBA" id="ARBA00023077"/>
    </source>
</evidence>
<evidence type="ECO:0000256" key="7">
    <source>
        <dbReference type="ARBA" id="ARBA00023237"/>
    </source>
</evidence>
<dbReference type="InterPro" id="IPR000531">
    <property type="entry name" value="Beta-barrel_TonB"/>
</dbReference>
<protein>
    <submittedName>
        <fullName evidence="13">TonB-dependent receptor</fullName>
    </submittedName>
</protein>
<comment type="caution">
    <text evidence="13">The sequence shown here is derived from an EMBL/GenBank/DDBJ whole genome shotgun (WGS) entry which is preliminary data.</text>
</comment>
<keyword evidence="7 8" id="KW-0998">Cell outer membrane</keyword>
<keyword evidence="3 8" id="KW-1134">Transmembrane beta strand</keyword>
<dbReference type="Pfam" id="PF13715">
    <property type="entry name" value="CarbopepD_reg_2"/>
    <property type="match status" value="1"/>
</dbReference>
<dbReference type="Gene3D" id="2.170.130.10">
    <property type="entry name" value="TonB-dependent receptor, plug domain"/>
    <property type="match status" value="1"/>
</dbReference>
<evidence type="ECO:0000259" key="11">
    <source>
        <dbReference type="Pfam" id="PF00593"/>
    </source>
</evidence>
<organism evidence="13 14">
    <name type="scientific">Larkinella punicea</name>
    <dbReference type="NCBI Taxonomy" id="2315727"/>
    <lineage>
        <taxon>Bacteria</taxon>
        <taxon>Pseudomonadati</taxon>
        <taxon>Bacteroidota</taxon>
        <taxon>Cytophagia</taxon>
        <taxon>Cytophagales</taxon>
        <taxon>Spirosomataceae</taxon>
        <taxon>Larkinella</taxon>
    </lineage>
</organism>
<reference evidence="13 14" key="1">
    <citation type="submission" date="2018-07" db="EMBL/GenBank/DDBJ databases">
        <title>Genome analysis of Larkinella rosea.</title>
        <authorList>
            <person name="Zhou Z."/>
            <person name="Wang G."/>
        </authorList>
    </citation>
    <scope>NUCLEOTIDE SEQUENCE [LARGE SCALE GENOMIC DNA]</scope>
    <source>
        <strain evidence="14">zzj9</strain>
    </source>
</reference>
<evidence type="ECO:0000313" key="13">
    <source>
        <dbReference type="EMBL" id="RCR66410.1"/>
    </source>
</evidence>
<dbReference type="PROSITE" id="PS52016">
    <property type="entry name" value="TONB_DEPENDENT_REC_3"/>
    <property type="match status" value="1"/>
</dbReference>
<feature type="transmembrane region" description="Helical" evidence="10">
    <location>
        <begin position="44"/>
        <end position="63"/>
    </location>
</feature>
<keyword evidence="2 8" id="KW-0813">Transport</keyword>
<dbReference type="GO" id="GO:0033214">
    <property type="term" value="P:siderophore-iron import into cell"/>
    <property type="evidence" value="ECO:0007669"/>
    <property type="project" value="TreeGrafter"/>
</dbReference>
<dbReference type="SUPFAM" id="SSF49464">
    <property type="entry name" value="Carboxypeptidase regulatory domain-like"/>
    <property type="match status" value="1"/>
</dbReference>
<sequence length="849" mass="95518">MKLKVYRSNFAPKSPKGDFLNPDVAASKSPLGDLGAKPGSRTTLGALYIFCFLFLFNLSPGIAQHTLRGLVREKTTRVPVDGGSVYLKGSRNIFMTDSLGQFTIPNLKTGTYQLQFFSLNHKPFKTELTVRADTTLDISLESSEKTLREVTVTAQQGSFGMTRLREVEGTAIFAAKKSEVILPDNLVANLATNNARQVYARVAGLNIWENDGGGLQLSIGGRGLDPNRTSNFNVRQNGYDISADALGYPESYYTPPTEALKRIKIVRGAASLQYGTQFGGLLNFEMRQPVTDRTVEVTSRQTVGSFGFFNSFNSVSGTAKKLSYYAFFQYKRADGWRPNSHFDSKTLYADLHYQLTEEAKIGLEVTHMDYLAQQPGGLSDDMFRADPRQSNRERNWFKVDWNLFNVHYDWKVNRRSDINLIAFGVVASRYSLGFRPNRVATVDNESFERDLIAGDFRNWGFEGRFLNRYKLGQKDGVFLVGTRFYHGFNHSRQGVGPTGKSADFTFIEPDQLTSSDYRFPNRNVSLFAENVLFLNSKVSITPGLRYEHIRTTADGFYGNVVRDLAGNIIDITKTQEKRINPRGFLIAGIGLSYKPSAQLEAYGNISQNYRSITFSDMRISNPSAVIDPNLQDERGFSADVGVRGEKNEVLNYDLSLFALNYGNRIGEVQFYDENDRVLRKRTNIGRALIVGLESYGEVELLRLLKTQPDRWGWSVFGNLALIRSRYVNSQIPGVEGNEVEFVPAVNLKSGMRWGYRNLKASFQFTYLTDQFSDATNAVDGGFSGVVGRIPAYHIMDFSLSWNYRWLKLEGSVNNLTNEFYYTRRATGYPGPGILPSDGRAFFLTVGVKW</sequence>
<name>A0A368JFH3_9BACT</name>
<proteinExistence type="inferred from homology"/>
<evidence type="ECO:0000256" key="6">
    <source>
        <dbReference type="ARBA" id="ARBA00023136"/>
    </source>
</evidence>
<dbReference type="Pfam" id="PF00593">
    <property type="entry name" value="TonB_dep_Rec_b-barrel"/>
    <property type="match status" value="1"/>
</dbReference>
<gene>
    <name evidence="13" type="ORF">DUE52_27285</name>
</gene>